<dbReference type="InterPro" id="IPR023996">
    <property type="entry name" value="TonB-dep_OMP_SusC/RagA"/>
</dbReference>
<keyword evidence="13" id="KW-0675">Receptor</keyword>
<dbReference type="Gene3D" id="2.40.170.20">
    <property type="entry name" value="TonB-dependent receptor, beta-barrel domain"/>
    <property type="match status" value="1"/>
</dbReference>
<keyword evidence="2 8" id="KW-0813">Transport</keyword>
<evidence type="ECO:0000256" key="1">
    <source>
        <dbReference type="ARBA" id="ARBA00004571"/>
    </source>
</evidence>
<dbReference type="NCBIfam" id="TIGR04057">
    <property type="entry name" value="SusC_RagA_signa"/>
    <property type="match status" value="1"/>
</dbReference>
<dbReference type="EMBL" id="CP009976">
    <property type="protein sequence ID" value="AIZ40485.1"/>
    <property type="molecule type" value="Genomic_DNA"/>
</dbReference>
<keyword evidence="5 9" id="KW-0798">TonB box</keyword>
<dbReference type="GO" id="GO:0009279">
    <property type="term" value="C:cell outer membrane"/>
    <property type="evidence" value="ECO:0007669"/>
    <property type="project" value="UniProtKB-SubCell"/>
</dbReference>
<keyword evidence="7 8" id="KW-0998">Cell outer membrane</keyword>
<gene>
    <name evidence="13" type="ORF">M666_02180</name>
</gene>
<evidence type="ECO:0000313" key="13">
    <source>
        <dbReference type="EMBL" id="AIZ40485.1"/>
    </source>
</evidence>
<keyword evidence="10" id="KW-0732">Signal</keyword>
<organism evidence="13 14">
    <name type="scientific">Cellulophaga baltica 18</name>
    <dbReference type="NCBI Taxonomy" id="1348584"/>
    <lineage>
        <taxon>Bacteria</taxon>
        <taxon>Pseudomonadati</taxon>
        <taxon>Bacteroidota</taxon>
        <taxon>Flavobacteriia</taxon>
        <taxon>Flavobacteriales</taxon>
        <taxon>Flavobacteriaceae</taxon>
        <taxon>Cellulophaga</taxon>
    </lineage>
</organism>
<dbReference type="RefSeq" id="WP_029444919.1">
    <property type="nucleotide sequence ID" value="NZ_CP009976.1"/>
</dbReference>
<dbReference type="PROSITE" id="PS52016">
    <property type="entry name" value="TONB_DEPENDENT_REC_3"/>
    <property type="match status" value="1"/>
</dbReference>
<keyword evidence="3 8" id="KW-1134">Transmembrane beta strand</keyword>
<feature type="domain" description="TonB-dependent receptor plug" evidence="12">
    <location>
        <begin position="117"/>
        <end position="219"/>
    </location>
</feature>
<dbReference type="Pfam" id="PF13715">
    <property type="entry name" value="CarbopepD_reg_2"/>
    <property type="match status" value="1"/>
</dbReference>
<evidence type="ECO:0000313" key="14">
    <source>
        <dbReference type="Proteomes" id="UP000030786"/>
    </source>
</evidence>
<dbReference type="InterPro" id="IPR039426">
    <property type="entry name" value="TonB-dep_rcpt-like"/>
</dbReference>
<dbReference type="InterPro" id="IPR000531">
    <property type="entry name" value="Beta-barrel_TonB"/>
</dbReference>
<evidence type="ECO:0000256" key="6">
    <source>
        <dbReference type="ARBA" id="ARBA00023136"/>
    </source>
</evidence>
<feature type="signal peptide" evidence="10">
    <location>
        <begin position="1"/>
        <end position="22"/>
    </location>
</feature>
<proteinExistence type="inferred from homology"/>
<sequence>MMKKFKFAAFAFFLMCSQFILAQNSVSGVVSDNTGTPLPGVSIIVQGTTRGTTADFDGKYSIDNVAPTDKLTFSYIGMTTQIISIGSASTLNVTLLESSEALDEVVVVAYGTQSRAAVTGAVSTIKSEDIAALPVTNAEQALQGRASGLTIVNSGAPGSTPLVLIRGLGTFGNNTPLFVIDGVIVGNLSGISPNDIESISVLKDASTTALYGAQGSNGVVLVTTKKGKSGKGTLAFNTYTGFQNNTKRYDVMNSVQYLQHAANLGVFPDRPLEVFTNNTDWQNEIFQSGLIQDYNLSYSGGNENGNYLFSGEYLGQEGIIINTGFERYSFRANSSVNFGRLTVGESMSVSFGKQRPELDGGARSLLVHAIKSAPYLPVYNPNNLGGFQGPSSPGDGQDAENPVRIQTIQTAINKTLSVIGNVYAELEIVDDLKFKSQVGLDYFTFNGSSFTPSFNDDNTGSNTHQQDFASYGRNNQVGKTLLFTNSLNYSKTFGDSHNFDFLVLAEKYESTFTEFGGGARNYITDDIVQFGADNLSLGSGSGETSRMGYLGRINYNFDSKYIASVSLRRDASSRFGTNSRWGTFPSASLGWNISKENFLVDTQISNLKLRGSYGFVGNDKIGDYLYSATLTQGFQYPIGDGNGAGVTANGGANPDLKWEETEMLNVGLDFGIYNDRFTATVEYYQNTSDDLLVSLPAPLSNGINAGNITANVGSVETKGFEVSLGYNDYEGDFTWSANLNIGTSTNEVLSLGNLEFFEGGAMKDGKGNISRTSVGESLFHFYGLESDGIYQTQAEVDAVFTANPGQTVVQPGDVRYKDLNGDGNITSDDRAIIADPYPDFTYGLNLSANYKNFDLGLFVTGIQGVDLYNTNKYHLEGGANRLFNGSPVLLDSWTATNPSLTQPRVPGAPQNHNVSDRYVEDGSFARLKNVSVGYTIPGDYLSNYFSKIRFYVSGQNLITISDYSGLDPEIAGGNQDYGIDRGNYPQPKSALFGVQVSF</sequence>
<dbReference type="InterPro" id="IPR037066">
    <property type="entry name" value="Plug_dom_sf"/>
</dbReference>
<feature type="chain" id="PRO_5043448427" evidence="10">
    <location>
        <begin position="23"/>
        <end position="998"/>
    </location>
</feature>
<reference evidence="13 14" key="1">
    <citation type="journal article" date="2014" name="Environ. Microbiol.">
        <title>Contrasting genomic patterns and infection strategies of two co-existing Bacteroidetes podovirus genera.</title>
        <authorList>
            <person name="Holmfeldt K."/>
            <person name="Howard-Varona C."/>
            <person name="Solonenko N."/>
            <person name="Sullivan M.B."/>
        </authorList>
    </citation>
    <scope>NUCLEOTIDE SEQUENCE [LARGE SCALE GENOMIC DNA]</scope>
    <source>
        <strain evidence="13 14">18</strain>
    </source>
</reference>
<evidence type="ECO:0000259" key="11">
    <source>
        <dbReference type="Pfam" id="PF00593"/>
    </source>
</evidence>
<evidence type="ECO:0000256" key="3">
    <source>
        <dbReference type="ARBA" id="ARBA00022452"/>
    </source>
</evidence>
<evidence type="ECO:0000256" key="4">
    <source>
        <dbReference type="ARBA" id="ARBA00022692"/>
    </source>
</evidence>
<evidence type="ECO:0000256" key="10">
    <source>
        <dbReference type="SAM" id="SignalP"/>
    </source>
</evidence>
<accession>A0AAU8RS16</accession>
<dbReference type="Gene3D" id="2.170.130.10">
    <property type="entry name" value="TonB-dependent receptor, plug domain"/>
    <property type="match status" value="1"/>
</dbReference>
<dbReference type="SUPFAM" id="SSF56935">
    <property type="entry name" value="Porins"/>
    <property type="match status" value="1"/>
</dbReference>
<dbReference type="SUPFAM" id="SSF49464">
    <property type="entry name" value="Carboxypeptidase regulatory domain-like"/>
    <property type="match status" value="1"/>
</dbReference>
<dbReference type="Gene3D" id="2.60.40.1120">
    <property type="entry name" value="Carboxypeptidase-like, regulatory domain"/>
    <property type="match status" value="1"/>
</dbReference>
<name>A0AAU8RS16_9FLAO</name>
<dbReference type="Proteomes" id="UP000030786">
    <property type="component" value="Chromosome"/>
</dbReference>
<dbReference type="AlphaFoldDB" id="A0AAU8RS16"/>
<keyword evidence="6 8" id="KW-0472">Membrane</keyword>
<dbReference type="InterPro" id="IPR036942">
    <property type="entry name" value="Beta-barrel_TonB_sf"/>
</dbReference>
<dbReference type="InterPro" id="IPR023997">
    <property type="entry name" value="TonB-dep_OMP_SusC/RagA_CS"/>
</dbReference>
<evidence type="ECO:0000256" key="2">
    <source>
        <dbReference type="ARBA" id="ARBA00022448"/>
    </source>
</evidence>
<dbReference type="GeneID" id="78059541"/>
<evidence type="ECO:0000256" key="7">
    <source>
        <dbReference type="ARBA" id="ARBA00023237"/>
    </source>
</evidence>
<dbReference type="InterPro" id="IPR008969">
    <property type="entry name" value="CarboxyPept-like_regulatory"/>
</dbReference>
<keyword evidence="4 8" id="KW-0812">Transmembrane</keyword>
<dbReference type="Pfam" id="PF00593">
    <property type="entry name" value="TonB_dep_Rec_b-barrel"/>
    <property type="match status" value="1"/>
</dbReference>
<evidence type="ECO:0000256" key="9">
    <source>
        <dbReference type="RuleBase" id="RU003357"/>
    </source>
</evidence>
<dbReference type="NCBIfam" id="TIGR04056">
    <property type="entry name" value="OMP_RagA_SusC"/>
    <property type="match status" value="1"/>
</dbReference>
<protein>
    <submittedName>
        <fullName evidence="13">TonB-dependent receptor</fullName>
    </submittedName>
</protein>
<dbReference type="InterPro" id="IPR012910">
    <property type="entry name" value="Plug_dom"/>
</dbReference>
<evidence type="ECO:0000256" key="8">
    <source>
        <dbReference type="PROSITE-ProRule" id="PRU01360"/>
    </source>
</evidence>
<evidence type="ECO:0000259" key="12">
    <source>
        <dbReference type="Pfam" id="PF07715"/>
    </source>
</evidence>
<evidence type="ECO:0000256" key="5">
    <source>
        <dbReference type="ARBA" id="ARBA00023077"/>
    </source>
</evidence>
<feature type="domain" description="TonB-dependent receptor-like beta-barrel" evidence="11">
    <location>
        <begin position="381"/>
        <end position="858"/>
    </location>
</feature>
<dbReference type="KEGG" id="cbat:M666_02180"/>
<comment type="similarity">
    <text evidence="8 9">Belongs to the TonB-dependent receptor family.</text>
</comment>
<comment type="subcellular location">
    <subcellularLocation>
        <location evidence="1 8">Cell outer membrane</location>
        <topology evidence="1 8">Multi-pass membrane protein</topology>
    </subcellularLocation>
</comment>
<dbReference type="Pfam" id="PF07715">
    <property type="entry name" value="Plug"/>
    <property type="match status" value="1"/>
</dbReference>